<proteinExistence type="predicted"/>
<dbReference type="NCBIfam" id="NF047509">
    <property type="entry name" value="Rv3131_FMN_oxido"/>
    <property type="match status" value="1"/>
</dbReference>
<evidence type="ECO:0000313" key="1">
    <source>
        <dbReference type="EMBL" id="MDX6849775.1"/>
    </source>
</evidence>
<gene>
    <name evidence="1" type="ORF">SCD92_10425</name>
</gene>
<sequence length="378" mass="42039">MNRRAFLKGAGAAIVISGIPTAVWMNTRTPHKALEPWKQAAIGFGDARIDALAYALLAPNPHNRQPWEVKLVGDDTIDLHCRLDRRLPYTDPYDRQILIGLGCFTELLVVAAASKGYQCNVTPFPDGEPHPRLDGRCVARFTLRKGTPKTDPLFNHVFERRSIKETFDATKKVSQAQLDELVSSEPSAAGTVNPSQTGRINQMAYDAMKIEFLTPRTLRESTDLMRFGKAQIEAQPDGIDIGGAGMELLHKVGLLTRDNFSDAEGAMVKDYLASLEPRYTSTVGYLWQTTPGNTRAEQFQVGREYVRLNLKATQMGLSMHPVSQILQEYPEMDTLYAQMHDAVGVSQPARLQMLARIGYGPKVAETPRWPVETILSQV</sequence>
<dbReference type="EMBL" id="JAXAFO010000015">
    <property type="protein sequence ID" value="MDX6849775.1"/>
    <property type="molecule type" value="Genomic_DNA"/>
</dbReference>
<dbReference type="Proteomes" id="UP001273505">
    <property type="component" value="Unassembled WGS sequence"/>
</dbReference>
<dbReference type="InterPro" id="IPR000415">
    <property type="entry name" value="Nitroreductase-like"/>
</dbReference>
<dbReference type="RefSeq" id="WP_302722425.1">
    <property type="nucleotide sequence ID" value="NZ_JAULRU010000548.1"/>
</dbReference>
<protein>
    <recommendedName>
        <fullName evidence="3">Twin-arginine translocation pathway signal protein</fullName>
    </recommendedName>
</protein>
<keyword evidence="2" id="KW-1185">Reference proteome</keyword>
<evidence type="ECO:0000313" key="2">
    <source>
        <dbReference type="Proteomes" id="UP001273505"/>
    </source>
</evidence>
<name>A0ABU4RXY8_9GAMM</name>
<evidence type="ECO:0008006" key="3">
    <source>
        <dbReference type="Google" id="ProtNLM"/>
    </source>
</evidence>
<dbReference type="SUPFAM" id="SSF55469">
    <property type="entry name" value="FMN-dependent nitroreductase-like"/>
    <property type="match status" value="1"/>
</dbReference>
<accession>A0ABU4RXY8</accession>
<comment type="caution">
    <text evidence="1">The sequence shown here is derived from an EMBL/GenBank/DDBJ whole genome shotgun (WGS) entry which is preliminary data.</text>
</comment>
<reference evidence="1 2" key="1">
    <citation type="submission" date="2023-11" db="EMBL/GenBank/DDBJ databases">
        <title>Gilvimarinus fulvus sp. nov., isolated from the surface of Kelp.</title>
        <authorList>
            <person name="Sun Y.Y."/>
            <person name="Gong Y."/>
            <person name="Du Z.J."/>
        </authorList>
    </citation>
    <scope>NUCLEOTIDE SEQUENCE [LARGE SCALE GENOMIC DNA]</scope>
    <source>
        <strain evidence="1 2">SDUM040013</strain>
    </source>
</reference>
<dbReference type="Gene3D" id="3.40.109.10">
    <property type="entry name" value="NADH Oxidase"/>
    <property type="match status" value="1"/>
</dbReference>
<organism evidence="1 2">
    <name type="scientific">Gilvimarinus gilvus</name>
    <dbReference type="NCBI Taxonomy" id="3058038"/>
    <lineage>
        <taxon>Bacteria</taxon>
        <taxon>Pseudomonadati</taxon>
        <taxon>Pseudomonadota</taxon>
        <taxon>Gammaproteobacteria</taxon>
        <taxon>Cellvibrionales</taxon>
        <taxon>Cellvibrionaceae</taxon>
        <taxon>Gilvimarinus</taxon>
    </lineage>
</organism>